<proteinExistence type="predicted"/>
<dbReference type="SUPFAM" id="SSF52540">
    <property type="entry name" value="P-loop containing nucleoside triphosphate hydrolases"/>
    <property type="match status" value="1"/>
</dbReference>
<dbReference type="RefSeq" id="WP_188320280.1">
    <property type="nucleotide sequence ID" value="NZ_CP060203.1"/>
</dbReference>
<name>A0A7H1DT47_9FLAO</name>
<reference evidence="1 2" key="1">
    <citation type="submission" date="2020-07" db="EMBL/GenBank/DDBJ databases">
        <title>Complete genome and description of Chryseobacterium manosquense strain Marseille-Q2069 sp. nov.</title>
        <authorList>
            <person name="Boxberger M."/>
        </authorList>
    </citation>
    <scope>NUCLEOTIDE SEQUENCE [LARGE SCALE GENOMIC DNA]</scope>
    <source>
        <strain evidence="1 2">Marseille-Q2069</strain>
    </source>
</reference>
<dbReference type="InterPro" id="IPR027417">
    <property type="entry name" value="P-loop_NTPase"/>
</dbReference>
<dbReference type="KEGG" id="cmaq:H0S70_07005"/>
<protein>
    <recommendedName>
        <fullName evidence="3">SF4 helicase domain-containing protein</fullName>
    </recommendedName>
</protein>
<evidence type="ECO:0000313" key="1">
    <source>
        <dbReference type="EMBL" id="QNS40155.1"/>
    </source>
</evidence>
<gene>
    <name evidence="1" type="ORF">H0S70_07005</name>
</gene>
<dbReference type="EMBL" id="CP060203">
    <property type="protein sequence ID" value="QNS40155.1"/>
    <property type="molecule type" value="Genomic_DNA"/>
</dbReference>
<dbReference type="AlphaFoldDB" id="A0A7H1DT47"/>
<organism evidence="1 2">
    <name type="scientific">Chryseobacterium manosquense</name>
    <dbReference type="NCBI Taxonomy" id="2754694"/>
    <lineage>
        <taxon>Bacteria</taxon>
        <taxon>Pseudomonadati</taxon>
        <taxon>Bacteroidota</taxon>
        <taxon>Flavobacteriia</taxon>
        <taxon>Flavobacteriales</taxon>
        <taxon>Weeksellaceae</taxon>
        <taxon>Chryseobacterium group</taxon>
        <taxon>Chryseobacterium</taxon>
    </lineage>
</organism>
<dbReference type="Gene3D" id="3.40.50.300">
    <property type="entry name" value="P-loop containing nucleotide triphosphate hydrolases"/>
    <property type="match status" value="1"/>
</dbReference>
<dbReference type="Proteomes" id="UP000516438">
    <property type="component" value="Chromosome"/>
</dbReference>
<evidence type="ECO:0008006" key="3">
    <source>
        <dbReference type="Google" id="ProtNLM"/>
    </source>
</evidence>
<evidence type="ECO:0000313" key="2">
    <source>
        <dbReference type="Proteomes" id="UP000516438"/>
    </source>
</evidence>
<accession>A0A7H1DT47</accession>
<keyword evidence="2" id="KW-1185">Reference proteome</keyword>
<sequence>MAFLDLSIAQKKMRVLRENGELSPVKFGFHTWNQYDKGQYLMGSRKVTMLIGGEPNHGKSQFANELVMQLIEKHRFKVALFTTESGDVEKVFTQFCGYYQGKPYTKVRPDGKRNFYAMDDAEADEAEYFMLQHLFVFKQNRKDSKYQTLENIYNELAKAEDFYNIKFDCLVIDPVYDVDDFEPKADEVLRVLNRFNLEAEENNRFDIMVNHVAETAKTVDRNGNRKKLLALADEFYGGKNNNRKAMLQVLVHRPIPNDDPEAGEIVKENQTNIHILKVKPEGIAKWGTYPIYYDWKSRRYYEMFDEEGQFKMQFASCTKFFDRKPAEELNIKTITASPEEAFNITDDENDFPY</sequence>